<evidence type="ECO:0000256" key="3">
    <source>
        <dbReference type="SAM" id="MobiDB-lite"/>
    </source>
</evidence>
<dbReference type="GO" id="GO:0051301">
    <property type="term" value="P:cell division"/>
    <property type="evidence" value="ECO:0007669"/>
    <property type="project" value="TreeGrafter"/>
</dbReference>
<dbReference type="PANTHER" id="PTHR30314">
    <property type="entry name" value="CELL DIVISION PROTEIN FTSZ-RELATED"/>
    <property type="match status" value="1"/>
</dbReference>
<feature type="region of interest" description="Disordered" evidence="3">
    <location>
        <begin position="41"/>
        <end position="68"/>
    </location>
</feature>
<gene>
    <name evidence="5" type="ORF">RHGRI_017079</name>
</gene>
<dbReference type="GO" id="GO:0005525">
    <property type="term" value="F:GTP binding"/>
    <property type="evidence" value="ECO:0007669"/>
    <property type="project" value="UniProtKB-KW"/>
</dbReference>
<dbReference type="EMBL" id="JACTNZ010000006">
    <property type="protein sequence ID" value="KAG5544530.1"/>
    <property type="molecule type" value="Genomic_DNA"/>
</dbReference>
<dbReference type="Pfam" id="PF24065">
    <property type="entry name" value="REV3_N"/>
    <property type="match status" value="1"/>
</dbReference>
<dbReference type="AlphaFoldDB" id="A0AAV6JWL0"/>
<dbReference type="GO" id="GO:0032153">
    <property type="term" value="C:cell division site"/>
    <property type="evidence" value="ECO:0007669"/>
    <property type="project" value="TreeGrafter"/>
</dbReference>
<evidence type="ECO:0000313" key="6">
    <source>
        <dbReference type="Proteomes" id="UP000823749"/>
    </source>
</evidence>
<dbReference type="PANTHER" id="PTHR30314:SF12">
    <property type="entry name" value="CELL DIVISION PROTEIN FTSZ HOMOLOG 1, CHLOROPLASTIC"/>
    <property type="match status" value="1"/>
</dbReference>
<dbReference type="InterPro" id="IPR056447">
    <property type="entry name" value="REV3_N"/>
</dbReference>
<dbReference type="SUPFAM" id="SSF52490">
    <property type="entry name" value="Tubulin nucleotide-binding domain-like"/>
    <property type="match status" value="1"/>
</dbReference>
<dbReference type="InterPro" id="IPR045061">
    <property type="entry name" value="FtsZ/CetZ"/>
</dbReference>
<reference evidence="5 6" key="1">
    <citation type="submission" date="2020-08" db="EMBL/GenBank/DDBJ databases">
        <title>Plant Genome Project.</title>
        <authorList>
            <person name="Zhang R.-G."/>
        </authorList>
    </citation>
    <scope>NUCLEOTIDE SEQUENCE [LARGE SCALE GENOMIC DNA]</scope>
    <source>
        <strain evidence="5">WSP0</strain>
        <tissue evidence="5">Leaf</tissue>
    </source>
</reference>
<dbReference type="InterPro" id="IPR036525">
    <property type="entry name" value="Tubulin/FtsZ_GTPase_sf"/>
</dbReference>
<dbReference type="GO" id="GO:0009507">
    <property type="term" value="C:chloroplast"/>
    <property type="evidence" value="ECO:0007669"/>
    <property type="project" value="TreeGrafter"/>
</dbReference>
<feature type="compositionally biased region" description="Basic and acidic residues" evidence="3">
    <location>
        <begin position="59"/>
        <end position="68"/>
    </location>
</feature>
<evidence type="ECO:0000256" key="2">
    <source>
        <dbReference type="ARBA" id="ARBA00023134"/>
    </source>
</evidence>
<dbReference type="GO" id="GO:0010020">
    <property type="term" value="P:chloroplast fission"/>
    <property type="evidence" value="ECO:0007669"/>
    <property type="project" value="TreeGrafter"/>
</dbReference>
<feature type="compositionally biased region" description="Basic residues" evidence="3">
    <location>
        <begin position="43"/>
        <end position="58"/>
    </location>
</feature>
<feature type="domain" description="Tubulin/FtsZ GTPase" evidence="4">
    <location>
        <begin position="124"/>
        <end position="285"/>
    </location>
</feature>
<feature type="region of interest" description="Disordered" evidence="3">
    <location>
        <begin position="1"/>
        <end position="26"/>
    </location>
</feature>
<feature type="compositionally biased region" description="Low complexity" evidence="3">
    <location>
        <begin position="1"/>
        <end position="16"/>
    </location>
</feature>
<dbReference type="InterPro" id="IPR003008">
    <property type="entry name" value="Tubulin_FtsZ_GTPase"/>
</dbReference>
<dbReference type="Pfam" id="PF00091">
    <property type="entry name" value="Tubulin"/>
    <property type="match status" value="1"/>
</dbReference>
<name>A0AAV6JWL0_9ERIC</name>
<comment type="caution">
    <text evidence="5">The sequence shown here is derived from an EMBL/GenBank/DDBJ whole genome shotgun (WGS) entry which is preliminary data.</text>
</comment>
<dbReference type="Gene3D" id="2.130.10.10">
    <property type="entry name" value="YVTN repeat-like/Quinoprotein amine dehydrogenase"/>
    <property type="match status" value="1"/>
</dbReference>
<dbReference type="Proteomes" id="UP000823749">
    <property type="component" value="Chromosome 6"/>
</dbReference>
<dbReference type="GO" id="GO:0003924">
    <property type="term" value="F:GTPase activity"/>
    <property type="evidence" value="ECO:0007669"/>
    <property type="project" value="InterPro"/>
</dbReference>
<evidence type="ECO:0000313" key="5">
    <source>
        <dbReference type="EMBL" id="KAG5544530.1"/>
    </source>
</evidence>
<dbReference type="SMART" id="SM00864">
    <property type="entry name" value="Tubulin"/>
    <property type="match status" value="1"/>
</dbReference>
<organism evidence="5 6">
    <name type="scientific">Rhododendron griersonianum</name>
    <dbReference type="NCBI Taxonomy" id="479676"/>
    <lineage>
        <taxon>Eukaryota</taxon>
        <taxon>Viridiplantae</taxon>
        <taxon>Streptophyta</taxon>
        <taxon>Embryophyta</taxon>
        <taxon>Tracheophyta</taxon>
        <taxon>Spermatophyta</taxon>
        <taxon>Magnoliopsida</taxon>
        <taxon>eudicotyledons</taxon>
        <taxon>Gunneridae</taxon>
        <taxon>Pentapetalae</taxon>
        <taxon>asterids</taxon>
        <taxon>Ericales</taxon>
        <taxon>Ericaceae</taxon>
        <taxon>Ericoideae</taxon>
        <taxon>Rhodoreae</taxon>
        <taxon>Rhododendron</taxon>
    </lineage>
</organism>
<dbReference type="PRINTS" id="PR00423">
    <property type="entry name" value="CELLDVISFTSZ"/>
</dbReference>
<keyword evidence="6" id="KW-1185">Reference proteome</keyword>
<accession>A0AAV6JWL0</accession>
<dbReference type="InterPro" id="IPR015943">
    <property type="entry name" value="WD40/YVTN_repeat-like_dom_sf"/>
</dbReference>
<protein>
    <recommendedName>
        <fullName evidence="4">Tubulin/FtsZ GTPase domain-containing protein</fullName>
    </recommendedName>
</protein>
<keyword evidence="2" id="KW-0342">GTP-binding</keyword>
<dbReference type="InterPro" id="IPR036322">
    <property type="entry name" value="WD40_repeat_dom_sf"/>
</dbReference>
<sequence length="685" mass="76391">MLANPPRRLAPQLRLPPGQPRRHPPTLRRLIYSPTIPSSLNRLYRKPRPHLRRRGHPQRRGEADGLLRSDGGECRRFEGAGSAGLRREGVEECQVGGSCEAGVGSGCVKPRRVTMSGKVNEVLVIRIYGSTPAGQKICLHIHREVYIYHINTNAQALLQSAAKNPLQIGELLTCGVSLALSLWFEFLRFYSEARNSLCMGGGTGSGAAPVVAQISREAGYLTVGVVTYPFSFEGLKRSLQAVHFFVSSSSGYLLVGPKVMSYHGHLSGVYYLALHPTFDVLLTGGRILSAGSGIFVARSKFMHCLGMTHENTVCSVFTRPTGPQVVITGSDDKVLGPYIWNYFASASADNIKNFNLPKGEFMHMLSGYPIMKWRVSVYSTVVVTSDFMGYSQACSLLCPFMQVMVVTVRCEEIASDKLRRLTSDEANKLCQKTCWPMGCGEASEVVRHPSYTEEDRICGSIYVECVIFETDCGLFFIVVLEDLGCYRKPLDLQSQHNLDFDVCLYHECSEVDYEDTVDEERLINFIRHVLILHQCSDIHRFCLKLELNLWLTPGQLEFANEIDTWIRFALRKKVSNLISRHVVTLAPKVYFSGGEINDLIKSTPILESFSLTNCQRSADLAVYRYCGSRMKTLKIHESDQGSSNSRLSIGGRIASLELVTTMSRKYYFLSGILSLESASFLVVTK</sequence>
<proteinExistence type="predicted"/>
<dbReference type="SUPFAM" id="SSF50978">
    <property type="entry name" value="WD40 repeat-like"/>
    <property type="match status" value="1"/>
</dbReference>
<dbReference type="Gene3D" id="3.40.50.1440">
    <property type="entry name" value="Tubulin/FtsZ, GTPase domain"/>
    <property type="match status" value="1"/>
</dbReference>
<keyword evidence="1" id="KW-0547">Nucleotide-binding</keyword>
<evidence type="ECO:0000256" key="1">
    <source>
        <dbReference type="ARBA" id="ARBA00022741"/>
    </source>
</evidence>
<evidence type="ECO:0000259" key="4">
    <source>
        <dbReference type="SMART" id="SM00864"/>
    </source>
</evidence>